<reference evidence="2" key="1">
    <citation type="journal article" date="2015" name="Nature">
        <title>Complex archaea that bridge the gap between prokaryotes and eukaryotes.</title>
        <authorList>
            <person name="Spang A."/>
            <person name="Saw J.H."/>
            <person name="Jorgensen S.L."/>
            <person name="Zaremba-Niedzwiedzka K."/>
            <person name="Martijn J."/>
            <person name="Lind A.E."/>
            <person name="van Eijk R."/>
            <person name="Schleper C."/>
            <person name="Guy L."/>
            <person name="Ettema T.J."/>
        </authorList>
    </citation>
    <scope>NUCLEOTIDE SEQUENCE</scope>
</reference>
<evidence type="ECO:0000313" key="2">
    <source>
        <dbReference type="EMBL" id="KKN07653.1"/>
    </source>
</evidence>
<comment type="caution">
    <text evidence="2">The sequence shown here is derived from an EMBL/GenBank/DDBJ whole genome shotgun (WGS) entry which is preliminary data.</text>
</comment>
<feature type="domain" description="TIR" evidence="1">
    <location>
        <begin position="1"/>
        <end position="126"/>
    </location>
</feature>
<dbReference type="SUPFAM" id="SSF52200">
    <property type="entry name" value="Toll/Interleukin receptor TIR domain"/>
    <property type="match status" value="1"/>
</dbReference>
<dbReference type="GO" id="GO:0007165">
    <property type="term" value="P:signal transduction"/>
    <property type="evidence" value="ECO:0007669"/>
    <property type="project" value="InterPro"/>
</dbReference>
<proteinExistence type="predicted"/>
<dbReference type="InterPro" id="IPR000157">
    <property type="entry name" value="TIR_dom"/>
</dbReference>
<dbReference type="InterPro" id="IPR035897">
    <property type="entry name" value="Toll_tir_struct_dom_sf"/>
</dbReference>
<protein>
    <recommendedName>
        <fullName evidence="1">TIR domain-containing protein</fullName>
    </recommendedName>
</protein>
<organism evidence="2">
    <name type="scientific">marine sediment metagenome</name>
    <dbReference type="NCBI Taxonomy" id="412755"/>
    <lineage>
        <taxon>unclassified sequences</taxon>
        <taxon>metagenomes</taxon>
        <taxon>ecological metagenomes</taxon>
    </lineage>
</organism>
<sequence length="264" mass="31102">MNVFISYASEDLNPFRIPEIANFLENQPGIQNVYYWDRDNDSTMSIIGYMEQFIQNSEILLAISSPHSLTSTPVKKETDFAEIEDKRIIPIFINIENVRPFLKRHRGVVFNSHNFDEFLDNLISIINVDGSTPILQRYSQEFEVQNLFERLKRLIAKLFDPNIEIAYIFTSKLLRSEKMQDYFGIIIRHQDYLDDQKVGFIDGLYYIIPNSKTLRIRRENGIEETLLTRNNLIEITEEGIINHLNGFFLDIVNYVREEHNIEIN</sequence>
<dbReference type="AlphaFoldDB" id="A0A0F9QQY1"/>
<evidence type="ECO:0000259" key="1">
    <source>
        <dbReference type="PROSITE" id="PS50104"/>
    </source>
</evidence>
<gene>
    <name evidence="2" type="ORF">LCGC14_1064760</name>
</gene>
<dbReference type="EMBL" id="LAZR01004544">
    <property type="protein sequence ID" value="KKN07653.1"/>
    <property type="molecule type" value="Genomic_DNA"/>
</dbReference>
<accession>A0A0F9QQY1</accession>
<name>A0A0F9QQY1_9ZZZZ</name>
<dbReference type="PROSITE" id="PS50104">
    <property type="entry name" value="TIR"/>
    <property type="match status" value="1"/>
</dbReference>
<dbReference type="Pfam" id="PF13676">
    <property type="entry name" value="TIR_2"/>
    <property type="match status" value="1"/>
</dbReference>
<dbReference type="Gene3D" id="3.40.50.10140">
    <property type="entry name" value="Toll/interleukin-1 receptor homology (TIR) domain"/>
    <property type="match status" value="1"/>
</dbReference>